<feature type="transmembrane region" description="Helical" evidence="10">
    <location>
        <begin position="233"/>
        <end position="252"/>
    </location>
</feature>
<feature type="domain" description="ABC transporter" evidence="11">
    <location>
        <begin position="1151"/>
        <end position="1384"/>
    </location>
</feature>
<dbReference type="FunFam" id="1.20.1560.10:FF:000026">
    <property type="entry name" value="Multidrug resistance-associated protein lethal(2)03659"/>
    <property type="match status" value="1"/>
</dbReference>
<keyword evidence="3" id="KW-0813">Transport</keyword>
<reference evidence="14" key="1">
    <citation type="submission" date="2025-08" db="UniProtKB">
        <authorList>
            <consortium name="RefSeq"/>
        </authorList>
    </citation>
    <scope>IDENTIFICATION</scope>
</reference>
<feature type="transmembrane region" description="Helical" evidence="10">
    <location>
        <begin position="352"/>
        <end position="372"/>
    </location>
</feature>
<keyword evidence="7 10" id="KW-1133">Transmembrane helix</keyword>
<dbReference type="GO" id="GO:0140359">
    <property type="term" value="F:ABC-type transporter activity"/>
    <property type="evidence" value="ECO:0007669"/>
    <property type="project" value="InterPro"/>
</dbReference>
<evidence type="ECO:0000313" key="14">
    <source>
        <dbReference type="RefSeq" id="XP_015596896.1"/>
    </source>
</evidence>
<dbReference type="PROSITE" id="PS00211">
    <property type="entry name" value="ABC_TRANSPORTER_1"/>
    <property type="match status" value="2"/>
</dbReference>
<dbReference type="SUPFAM" id="SSF52540">
    <property type="entry name" value="P-loop containing nucleoside triphosphate hydrolases"/>
    <property type="match status" value="2"/>
</dbReference>
<evidence type="ECO:0000256" key="3">
    <source>
        <dbReference type="ARBA" id="ARBA00022448"/>
    </source>
</evidence>
<evidence type="ECO:0000259" key="12">
    <source>
        <dbReference type="PROSITE" id="PS50929"/>
    </source>
</evidence>
<dbReference type="CDD" id="cd03244">
    <property type="entry name" value="ABCC_MRP_domain2"/>
    <property type="match status" value="1"/>
</dbReference>
<keyword evidence="6" id="KW-0067">ATP-binding</keyword>
<dbReference type="CDD" id="cd03250">
    <property type="entry name" value="ABCC_MRP_domain1"/>
    <property type="match status" value="1"/>
</dbReference>
<dbReference type="InterPro" id="IPR050173">
    <property type="entry name" value="ABC_transporter_C-like"/>
</dbReference>
<feature type="transmembrane region" description="Helical" evidence="10">
    <location>
        <begin position="205"/>
        <end position="227"/>
    </location>
</feature>
<dbReference type="InterPro" id="IPR044746">
    <property type="entry name" value="ABCC_6TM_D1"/>
</dbReference>
<dbReference type="KEGG" id="ccin:107268537"/>
<dbReference type="FunFam" id="3.40.50.300:FF:000482">
    <property type="entry name" value="Multidrug resistance-associated protein member 4"/>
    <property type="match status" value="1"/>
</dbReference>
<dbReference type="PANTHER" id="PTHR24223">
    <property type="entry name" value="ATP-BINDING CASSETTE SUB-FAMILY C"/>
    <property type="match status" value="1"/>
</dbReference>
<keyword evidence="4 10" id="KW-0812">Transmembrane</keyword>
<feature type="compositionally biased region" description="Polar residues" evidence="9">
    <location>
        <begin position="735"/>
        <end position="748"/>
    </location>
</feature>
<dbReference type="PROSITE" id="PS50893">
    <property type="entry name" value="ABC_TRANSPORTER_2"/>
    <property type="match status" value="2"/>
</dbReference>
<feature type="domain" description="ABC transmembrane type-1" evidence="12">
    <location>
        <begin position="105"/>
        <end position="360"/>
    </location>
</feature>
<evidence type="ECO:0000256" key="10">
    <source>
        <dbReference type="SAM" id="Phobius"/>
    </source>
</evidence>
<dbReference type="InterPro" id="IPR003593">
    <property type="entry name" value="AAA+_ATPase"/>
</dbReference>
<dbReference type="InterPro" id="IPR011527">
    <property type="entry name" value="ABC1_TM_dom"/>
</dbReference>
<feature type="transmembrane region" description="Helical" evidence="10">
    <location>
        <begin position="1030"/>
        <end position="1059"/>
    </location>
</feature>
<dbReference type="Pfam" id="PF00005">
    <property type="entry name" value="ABC_tran"/>
    <property type="match status" value="2"/>
</dbReference>
<comment type="subcellular location">
    <subcellularLocation>
        <location evidence="1">Membrane</location>
        <topology evidence="1">Multi-pass membrane protein</topology>
    </subcellularLocation>
</comment>
<keyword evidence="13" id="KW-1185">Reference proteome</keyword>
<evidence type="ECO:0000256" key="9">
    <source>
        <dbReference type="SAM" id="MobiDB-lite"/>
    </source>
</evidence>
<accession>A0AAJ7BXS9</accession>
<evidence type="ECO:0000313" key="13">
    <source>
        <dbReference type="Proteomes" id="UP000694920"/>
    </source>
</evidence>
<dbReference type="Gene3D" id="3.40.50.300">
    <property type="entry name" value="P-loop containing nucleotide triphosphate hydrolases"/>
    <property type="match status" value="2"/>
</dbReference>
<dbReference type="InterPro" id="IPR017871">
    <property type="entry name" value="ABC_transporter-like_CS"/>
</dbReference>
<proteinExistence type="inferred from homology"/>
<feature type="transmembrane region" description="Helical" evidence="10">
    <location>
        <begin position="788"/>
        <end position="809"/>
    </location>
</feature>
<evidence type="ECO:0000256" key="5">
    <source>
        <dbReference type="ARBA" id="ARBA00022741"/>
    </source>
</evidence>
<dbReference type="Pfam" id="PF00664">
    <property type="entry name" value="ABC_membrane"/>
    <property type="match status" value="2"/>
</dbReference>
<comment type="similarity">
    <text evidence="2">Belongs to the ABC transporter superfamily. ABCC family. Conjugate transporter (TC 3.A.1.208) subfamily.</text>
</comment>
<feature type="transmembrane region" description="Helical" evidence="10">
    <location>
        <begin position="128"/>
        <end position="148"/>
    </location>
</feature>
<dbReference type="FunFam" id="3.40.50.300:FF:000163">
    <property type="entry name" value="Multidrug resistance-associated protein member 4"/>
    <property type="match status" value="1"/>
</dbReference>
<dbReference type="Gene3D" id="1.20.1560.10">
    <property type="entry name" value="ABC transporter type 1, transmembrane domain"/>
    <property type="match status" value="2"/>
</dbReference>
<feature type="transmembrane region" description="Helical" evidence="10">
    <location>
        <begin position="857"/>
        <end position="882"/>
    </location>
</feature>
<dbReference type="GO" id="GO:0016020">
    <property type="term" value="C:membrane"/>
    <property type="evidence" value="ECO:0007669"/>
    <property type="project" value="UniProtKB-SubCell"/>
</dbReference>
<feature type="region of interest" description="Disordered" evidence="9">
    <location>
        <begin position="719"/>
        <end position="761"/>
    </location>
</feature>
<dbReference type="PROSITE" id="PS50929">
    <property type="entry name" value="ABC_TM1F"/>
    <property type="match status" value="2"/>
</dbReference>
<evidence type="ECO:0000256" key="4">
    <source>
        <dbReference type="ARBA" id="ARBA00022692"/>
    </source>
</evidence>
<dbReference type="CDD" id="cd18579">
    <property type="entry name" value="ABC_6TM_ABCC_D1"/>
    <property type="match status" value="1"/>
</dbReference>
<dbReference type="RefSeq" id="XP_015596896.1">
    <property type="nucleotide sequence ID" value="XM_015741410.1"/>
</dbReference>
<dbReference type="SUPFAM" id="SSF90123">
    <property type="entry name" value="ABC transporter transmembrane region"/>
    <property type="match status" value="2"/>
</dbReference>
<keyword evidence="8 10" id="KW-0472">Membrane</keyword>
<dbReference type="SMART" id="SM00382">
    <property type="entry name" value="AAA"/>
    <property type="match status" value="2"/>
</dbReference>
<feature type="domain" description="ABC transporter" evidence="11">
    <location>
        <begin position="491"/>
        <end position="714"/>
    </location>
</feature>
<protein>
    <submittedName>
        <fullName evidence="14">Multidrug resistance-associated protein 4 isoform X1</fullName>
    </submittedName>
</protein>
<dbReference type="GeneID" id="107268537"/>
<feature type="domain" description="ABC transmembrane type-1" evidence="12">
    <location>
        <begin position="856"/>
        <end position="1097"/>
    </location>
</feature>
<evidence type="ECO:0000256" key="2">
    <source>
        <dbReference type="ARBA" id="ARBA00009726"/>
    </source>
</evidence>
<keyword evidence="5" id="KW-0547">Nucleotide-binding</keyword>
<evidence type="ECO:0000259" key="11">
    <source>
        <dbReference type="PROSITE" id="PS50893"/>
    </source>
</evidence>
<feature type="transmembrane region" description="Helical" evidence="10">
    <location>
        <begin position="316"/>
        <end position="340"/>
    </location>
</feature>
<evidence type="ECO:0000256" key="7">
    <source>
        <dbReference type="ARBA" id="ARBA00022989"/>
    </source>
</evidence>
<evidence type="ECO:0000256" key="1">
    <source>
        <dbReference type="ARBA" id="ARBA00004141"/>
    </source>
</evidence>
<dbReference type="FunFam" id="1.20.1560.10:FF:000014">
    <property type="entry name" value="Multidrug resistance-associated protein member 4"/>
    <property type="match status" value="1"/>
</dbReference>
<evidence type="ECO:0000256" key="6">
    <source>
        <dbReference type="ARBA" id="ARBA00022840"/>
    </source>
</evidence>
<gene>
    <name evidence="14" type="primary">LOC107268537</name>
</gene>
<dbReference type="GO" id="GO:0005524">
    <property type="term" value="F:ATP binding"/>
    <property type="evidence" value="ECO:0007669"/>
    <property type="project" value="UniProtKB-KW"/>
</dbReference>
<dbReference type="InterPro" id="IPR027417">
    <property type="entry name" value="P-loop_NTPase"/>
</dbReference>
<evidence type="ECO:0000256" key="8">
    <source>
        <dbReference type="ARBA" id="ARBA00023136"/>
    </source>
</evidence>
<sequence length="1409" mass="158663">MDASKIRVNPNPRENATTISVLLWWWTIKLFKKGYSKILGIEDLYNPLKTDESAVLGDRLEKRWKIELENSKKCGKKPSLLKAIVRTFLWEYTILGIMQIVNEFVIRLGTPMLLGGLLRYFKPEIKKNYTTAILYATGISLATAINVISLNQAIYGAFHVGGKIRVAVCSLVYRKALRLSKTALGETAPGKIVNLVANDVNRFDLVSIFIHHMWSAPLSALIIAYFLYTEAGYAGLMGIAAVFVVVPIQSYTGKLSSKFRLQTAIKTDERVRLMDEIISGVQVIKMYAWEKPFCAMVELARKLELRVVIKSSYIRGIYMTFNIFTTRMALYCTLVSMLLFKNHLSADNVFVFSSYFNILAHTMSGMFVRGFAEIAECLVAVRRLQYFLMYDEYQGGNITNFATKLYNSNGTINTDSKQSLNKMPKPELHYIDDNVNDIEDNIVENQSNRHIPEEQRKANGLATLADDLLKNTASLVNGKNNCEKEEKSWMVKLDNVTAKWESGQSENTLDNLNLKVEEGKLYVVIGMVGAGKSSLLSAILGELPVEKGDIKVKGKISFAGQEAWVFGASVRQNILFGEPYERQRYQKVVKACALLSDFKQFPQGDQTIVGERGSSLSGGQKARINLARSVYRQADIYLLDDPLSAVDTHVGKHLFEECLQRYLTGKTRILATHQLQYIKGVDTILLLEQGKLQLFHNYVSLLNEHPEYASLLAADEDEGEVGDDSSTERSGIRRQFSTSSNRSRTTEISGGDTDMEDEDDYPEKLNGMLEVTSRGTIRGSVFLKYFQSGANLCFAFTVFLLFVLTQAFASLNDAFIPILIRAEESRYYSSSTSDNTSASYNSTDIMRTSQLSETAYIYIYTGIVIAIFFVGITRSISFYTLCMRCSQKLHDSMFRSLIRTSMRFFDVNPSGRILNRFSKDMLAVDELLPKAMLDAGQVIMMMFGSLIVTCTVNPFFLIPIVIIGGIFHWIRKVYLKTSKNIKRLEGMTRSPVFTHLNATLNGLPTIRAYGAQEILKQEFDRFQDVHTSSWYMFIATSTAFGFSLDVFCLLFTTVVTYSFLLLGGDFSSGEVGLAITQVMAMTGMIQWGMRQSAEVTNQMMAVERILEYTQLPPEPNLCDKGDSFRKMKKDDSKEYNRGSSVSPNWPTEGCIKFTNVFLRYADGEPPVLKGLNFVIRPTEKVGIVGRTGAGKSSLISTLFRLAKVEGFVEIDSIDTSSICLEDLRHRISIIPQDPVLFSGTLRRNLDPFNEFSDRSLWEVLEEVELKEAVLVGSNGLDSRVLDRGSNFSVGQRQLVCLARAILRNNKVLMLDEATANVDPQTDALIQHTIRTKFASCTVLTIAHRLNTIMDSDKVLVMDKGRLIEFDHPYILLQNAYSQFNSLVKETGRSMYEQLVKVAKQAYIEKYGER</sequence>
<name>A0AAJ7BXS9_CEPCN</name>
<dbReference type="PANTHER" id="PTHR24223:SF456">
    <property type="entry name" value="MULTIDRUG RESISTANCE-ASSOCIATED PROTEIN LETHAL(2)03659"/>
    <property type="match status" value="1"/>
</dbReference>
<dbReference type="GO" id="GO:0016887">
    <property type="term" value="F:ATP hydrolysis activity"/>
    <property type="evidence" value="ECO:0007669"/>
    <property type="project" value="InterPro"/>
</dbReference>
<organism evidence="13 14">
    <name type="scientific">Cephus cinctus</name>
    <name type="common">Wheat stem sawfly</name>
    <dbReference type="NCBI Taxonomy" id="211228"/>
    <lineage>
        <taxon>Eukaryota</taxon>
        <taxon>Metazoa</taxon>
        <taxon>Ecdysozoa</taxon>
        <taxon>Arthropoda</taxon>
        <taxon>Hexapoda</taxon>
        <taxon>Insecta</taxon>
        <taxon>Pterygota</taxon>
        <taxon>Neoptera</taxon>
        <taxon>Endopterygota</taxon>
        <taxon>Hymenoptera</taxon>
        <taxon>Cephoidea</taxon>
        <taxon>Cephidae</taxon>
        <taxon>Cephus</taxon>
    </lineage>
</organism>
<dbReference type="InterPro" id="IPR003439">
    <property type="entry name" value="ABC_transporter-like_ATP-bd"/>
</dbReference>
<dbReference type="InterPro" id="IPR036640">
    <property type="entry name" value="ABC1_TM_sf"/>
</dbReference>
<dbReference type="Proteomes" id="UP000694920">
    <property type="component" value="Unplaced"/>
</dbReference>
<feature type="transmembrane region" description="Helical" evidence="10">
    <location>
        <begin position="938"/>
        <end position="970"/>
    </location>
</feature>